<dbReference type="AlphaFoldDB" id="A0A319D338"/>
<dbReference type="InterPro" id="IPR011008">
    <property type="entry name" value="Dimeric_a/b-barrel"/>
</dbReference>
<dbReference type="Gene3D" id="3.30.70.100">
    <property type="match status" value="1"/>
</dbReference>
<keyword evidence="4" id="KW-1185">Reference proteome</keyword>
<accession>A0A319D338</accession>
<dbReference type="VEuPathDB" id="FungiDB:BO71DRAFT_401262"/>
<dbReference type="STRING" id="1448320.A0A319D338"/>
<organism evidence="3 4">
    <name type="scientific">Aspergillus ellipticus CBS 707.79</name>
    <dbReference type="NCBI Taxonomy" id="1448320"/>
    <lineage>
        <taxon>Eukaryota</taxon>
        <taxon>Fungi</taxon>
        <taxon>Dikarya</taxon>
        <taxon>Ascomycota</taxon>
        <taxon>Pezizomycotina</taxon>
        <taxon>Eurotiomycetes</taxon>
        <taxon>Eurotiomycetidae</taxon>
        <taxon>Eurotiales</taxon>
        <taxon>Aspergillaceae</taxon>
        <taxon>Aspergillus</taxon>
        <taxon>Aspergillus subgen. Circumdati</taxon>
    </lineage>
</organism>
<gene>
    <name evidence="3" type="ORF">BO71DRAFT_401262</name>
</gene>
<evidence type="ECO:0000259" key="2">
    <source>
        <dbReference type="Pfam" id="PF07110"/>
    </source>
</evidence>
<evidence type="ECO:0000313" key="4">
    <source>
        <dbReference type="Proteomes" id="UP000247810"/>
    </source>
</evidence>
<dbReference type="Pfam" id="PF07110">
    <property type="entry name" value="EthD"/>
    <property type="match status" value="1"/>
</dbReference>
<feature type="domain" description="EthD" evidence="2">
    <location>
        <begin position="52"/>
        <end position="161"/>
    </location>
</feature>
<dbReference type="OrthoDB" id="2519291at2759"/>
<evidence type="ECO:0000313" key="3">
    <source>
        <dbReference type="EMBL" id="PYH91559.1"/>
    </source>
</evidence>
<dbReference type="Proteomes" id="UP000247810">
    <property type="component" value="Unassembled WGS sequence"/>
</dbReference>
<name>A0A319D338_9EURO</name>
<protein>
    <recommendedName>
        <fullName evidence="2">EthD domain-containing protein</fullName>
    </recommendedName>
</protein>
<evidence type="ECO:0000256" key="1">
    <source>
        <dbReference type="ARBA" id="ARBA00005986"/>
    </source>
</evidence>
<reference evidence="3 4" key="1">
    <citation type="submission" date="2018-02" db="EMBL/GenBank/DDBJ databases">
        <title>The genomes of Aspergillus section Nigri reveals drivers in fungal speciation.</title>
        <authorList>
            <consortium name="DOE Joint Genome Institute"/>
            <person name="Vesth T.C."/>
            <person name="Nybo J."/>
            <person name="Theobald S."/>
            <person name="Brandl J."/>
            <person name="Frisvad J.C."/>
            <person name="Nielsen K.F."/>
            <person name="Lyhne E.K."/>
            <person name="Kogle M.E."/>
            <person name="Kuo A."/>
            <person name="Riley R."/>
            <person name="Clum A."/>
            <person name="Nolan M."/>
            <person name="Lipzen A."/>
            <person name="Salamov A."/>
            <person name="Henrissat B."/>
            <person name="Wiebenga A."/>
            <person name="De vries R.P."/>
            <person name="Grigoriev I.V."/>
            <person name="Mortensen U.H."/>
            <person name="Andersen M.R."/>
            <person name="Baker S.E."/>
        </authorList>
    </citation>
    <scope>NUCLEOTIDE SEQUENCE [LARGE SCALE GENOMIC DNA]</scope>
    <source>
        <strain evidence="3 4">CBS 707.79</strain>
    </source>
</reference>
<dbReference type="EMBL" id="KZ825941">
    <property type="protein sequence ID" value="PYH91559.1"/>
    <property type="molecule type" value="Genomic_DNA"/>
</dbReference>
<dbReference type="InterPro" id="IPR009799">
    <property type="entry name" value="EthD_dom"/>
</dbReference>
<proteinExistence type="inferred from homology"/>
<comment type="similarity">
    <text evidence="1">Belongs to the tpcK family.</text>
</comment>
<dbReference type="GO" id="GO:0016491">
    <property type="term" value="F:oxidoreductase activity"/>
    <property type="evidence" value="ECO:0007669"/>
    <property type="project" value="InterPro"/>
</dbReference>
<sequence length="178" mass="20297">MSLYKALNQPMCRSSSQIHRNTQFQFPNPPPPPPPPPTAKMPFTLLLFVHRKPDVSPEFFKIEYEKHIEHVKRLAWDTFPLTHKRTYIARTTVDTPPEGASERNALTPATVFAGKQSDYDYDVMAEVTFVDKAGFEAFWKKTSLPEAEAELRAHEKEFMDAKKFGVVVVGDLLMTEGN</sequence>
<dbReference type="SUPFAM" id="SSF54909">
    <property type="entry name" value="Dimeric alpha+beta barrel"/>
    <property type="match status" value="1"/>
</dbReference>